<proteinExistence type="predicted"/>
<organism evidence="1 2">
    <name type="scientific">Lactobacillus amylolyticus DSM 11664</name>
    <dbReference type="NCBI Taxonomy" id="585524"/>
    <lineage>
        <taxon>Bacteria</taxon>
        <taxon>Bacillati</taxon>
        <taxon>Bacillota</taxon>
        <taxon>Bacilli</taxon>
        <taxon>Lactobacillales</taxon>
        <taxon>Lactobacillaceae</taxon>
        <taxon>Lactobacillus</taxon>
    </lineage>
</organism>
<name>D4YU97_9LACO</name>
<evidence type="ECO:0008006" key="3">
    <source>
        <dbReference type="Google" id="ProtNLM"/>
    </source>
</evidence>
<accession>D4YU97</accession>
<dbReference type="EMBL" id="ADNY01000042">
    <property type="protein sequence ID" value="EFG55243.1"/>
    <property type="molecule type" value="Genomic_DNA"/>
</dbReference>
<dbReference type="AlphaFoldDB" id="D4YU97"/>
<comment type="caution">
    <text evidence="1">The sequence shown here is derived from an EMBL/GenBank/DDBJ whole genome shotgun (WGS) entry which is preliminary data.</text>
</comment>
<dbReference type="eggNOG" id="ENOG5032SQP">
    <property type="taxonomic scope" value="Bacteria"/>
</dbReference>
<evidence type="ECO:0000313" key="2">
    <source>
        <dbReference type="Proteomes" id="UP000004069"/>
    </source>
</evidence>
<dbReference type="Proteomes" id="UP000004069">
    <property type="component" value="Unassembled WGS sequence"/>
</dbReference>
<keyword evidence="2" id="KW-1185">Reference proteome</keyword>
<protein>
    <recommendedName>
        <fullName evidence="3">GNAT family acetyltransferase</fullName>
    </recommendedName>
</protein>
<reference evidence="1 2" key="1">
    <citation type="submission" date="2010-04" db="EMBL/GenBank/DDBJ databases">
        <authorList>
            <person name="Muzny D."/>
            <person name="Qin X."/>
            <person name="Deng J."/>
            <person name="Jiang H."/>
            <person name="Liu Y."/>
            <person name="Qu J."/>
            <person name="Song X.-Z."/>
            <person name="Zhang L."/>
            <person name="Thornton R."/>
            <person name="Coyle M."/>
            <person name="Francisco L."/>
            <person name="Jackson L."/>
            <person name="Javaid M."/>
            <person name="Korchina V."/>
            <person name="Kovar C."/>
            <person name="Mata R."/>
            <person name="Mathew T."/>
            <person name="Ngo R."/>
            <person name="Nguyen L."/>
            <person name="Nguyen N."/>
            <person name="Okwuonu G."/>
            <person name="Ongeri F."/>
            <person name="Pham C."/>
            <person name="Simmons D."/>
            <person name="Wilczek-Boney K."/>
            <person name="Hale W."/>
            <person name="Jakkamsetti A."/>
            <person name="Pham P."/>
            <person name="Ruth R."/>
            <person name="San Lucas F."/>
            <person name="Warren J."/>
            <person name="Zhang J."/>
            <person name="Zhao Z."/>
            <person name="Zhou C."/>
            <person name="Zhu D."/>
            <person name="Lee S."/>
            <person name="Bess C."/>
            <person name="Blankenburg K."/>
            <person name="Forbes L."/>
            <person name="Fu Q."/>
            <person name="Gubbala S."/>
            <person name="Hirani K."/>
            <person name="Jayaseelan J.C."/>
            <person name="Lara F."/>
            <person name="Munidasa M."/>
            <person name="Palculict T."/>
            <person name="Patil S."/>
            <person name="Pu L.-L."/>
            <person name="Saada N."/>
            <person name="Tang L."/>
            <person name="Weissenberger G."/>
            <person name="Zhu Y."/>
            <person name="Hemphill L."/>
            <person name="Shang Y."/>
            <person name="Youmans B."/>
            <person name="Ayvaz T."/>
            <person name="Ross M."/>
            <person name="Santibanez J."/>
            <person name="Aqrawi P."/>
            <person name="Gross S."/>
            <person name="Joshi V."/>
            <person name="Fowler G."/>
            <person name="Nazareth L."/>
            <person name="Reid J."/>
            <person name="Worley K."/>
            <person name="Petrosino J."/>
            <person name="Highlander S."/>
            <person name="Gibbs R."/>
        </authorList>
    </citation>
    <scope>NUCLEOTIDE SEQUENCE [LARGE SCALE GENOMIC DNA]</scope>
    <source>
        <strain evidence="1 2">DSM 11664</strain>
    </source>
</reference>
<sequence length="240" mass="28433">MMSFSIKKTDSKTYEILYNQEQIGTISTYQNEFHNTCVYLKIKLISYPDFSPFEKIKEIEGKPLQVMIESSETELIKYLTSNGFECKRHCYCPEFTKTDLKDKLQSDHPIHYFSSEDSIYQKCCQLLYQHYIEISRPVSPYTADYETFLENVPTDSGFYSLDINDRVDNVIFTEKNEIAYVASSDKETCSVFYQSVLKCIFSKYDQTFFEADEETDWCAMTLLHLFNYDYQKSFNTYIYK</sequence>
<gene>
    <name evidence="1" type="ORF">HMPREF0493_1108</name>
</gene>
<evidence type="ECO:0000313" key="1">
    <source>
        <dbReference type="EMBL" id="EFG55243.1"/>
    </source>
</evidence>
<dbReference type="RefSeq" id="WP_006352259.1">
    <property type="nucleotide sequence ID" value="NZ_ADNY01000042.1"/>
</dbReference>
<dbReference type="PATRIC" id="fig|585524.9.peg.271"/>